<dbReference type="InterPro" id="IPR011004">
    <property type="entry name" value="Trimer_LpxA-like_sf"/>
</dbReference>
<comment type="caution">
    <text evidence="6">The sequence shown here is derived from an EMBL/GenBank/DDBJ whole genome shotgun (WGS) entry which is preliminary data.</text>
</comment>
<comment type="similarity">
    <text evidence="1">Belongs to the transferase hexapeptide repeat family.</text>
</comment>
<keyword evidence="3" id="KW-0677">Repeat</keyword>
<dbReference type="PANTHER" id="PTHR43300">
    <property type="entry name" value="ACETYLTRANSFERASE"/>
    <property type="match status" value="1"/>
</dbReference>
<dbReference type="InterPro" id="IPR018357">
    <property type="entry name" value="Hexapep_transf_CS"/>
</dbReference>
<evidence type="ECO:0000313" key="7">
    <source>
        <dbReference type="Proteomes" id="UP000006786"/>
    </source>
</evidence>
<accession>K2MEZ7</accession>
<dbReference type="InterPro" id="IPR050179">
    <property type="entry name" value="Trans_hexapeptide_repeat"/>
</dbReference>
<dbReference type="Proteomes" id="UP000006786">
    <property type="component" value="Unassembled WGS sequence"/>
</dbReference>
<evidence type="ECO:0000256" key="3">
    <source>
        <dbReference type="ARBA" id="ARBA00022737"/>
    </source>
</evidence>
<sequence length="212" mass="23377">MHGPNPSTPYPMAGFPRTVFLKNFITRPNIEVGAYSYYDDPGGAERFEDENVLYHYEFHGDRLIIKNFVAIAHRATFIMNGANHLMSGFSTYPFNIFGNGWEKDFDASAYLAASRGDTVIGNDVWIGREARIMPGVTIGDGAVVGAHAVVAGDVPPFAIVAGNPARIVRRRFDDATVANLLDIAWWYWPAEKITRNLPAIRGADLSALRSAE</sequence>
<gene>
    <name evidence="6" type="ORF">NA2_02764</name>
</gene>
<dbReference type="eggNOG" id="COG0110">
    <property type="taxonomic scope" value="Bacteria"/>
</dbReference>
<dbReference type="AlphaFoldDB" id="K2MEZ7"/>
<dbReference type="Gene3D" id="2.160.10.10">
    <property type="entry name" value="Hexapeptide repeat proteins"/>
    <property type="match status" value="1"/>
</dbReference>
<evidence type="ECO:0000313" key="6">
    <source>
        <dbReference type="EMBL" id="EKF20671.1"/>
    </source>
</evidence>
<dbReference type="InterPro" id="IPR001451">
    <property type="entry name" value="Hexapep"/>
</dbReference>
<protein>
    <submittedName>
        <fullName evidence="6">Acetyltransferase</fullName>
    </submittedName>
</protein>
<keyword evidence="4" id="KW-0046">Antibiotic resistance</keyword>
<name>K2MEZ7_9HYPH</name>
<dbReference type="PANTHER" id="PTHR43300:SF11">
    <property type="entry name" value="ACETYLTRANSFERASE RV3034C-RELATED"/>
    <property type="match status" value="1"/>
</dbReference>
<evidence type="ECO:0000256" key="4">
    <source>
        <dbReference type="ARBA" id="ARBA00023251"/>
    </source>
</evidence>
<dbReference type="Pfam" id="PF00132">
    <property type="entry name" value="Hexapep"/>
    <property type="match status" value="1"/>
</dbReference>
<dbReference type="GO" id="GO:0046677">
    <property type="term" value="P:response to antibiotic"/>
    <property type="evidence" value="ECO:0007669"/>
    <property type="project" value="UniProtKB-KW"/>
</dbReference>
<dbReference type="GO" id="GO:0016746">
    <property type="term" value="F:acyltransferase activity"/>
    <property type="evidence" value="ECO:0007669"/>
    <property type="project" value="UniProtKB-KW"/>
</dbReference>
<keyword evidence="2 6" id="KW-0808">Transferase</keyword>
<keyword evidence="5" id="KW-0012">Acyltransferase</keyword>
<dbReference type="CDD" id="cd03349">
    <property type="entry name" value="LbH_XAT"/>
    <property type="match status" value="1"/>
</dbReference>
<reference evidence="6 7" key="1">
    <citation type="journal article" date="2012" name="J. Bacteriol.">
        <title>Genome Sequence of Nitratireductor pacificus Type Strain pht-3B.</title>
        <authorList>
            <person name="Lai Q."/>
            <person name="Li G."/>
            <person name="Shao Z."/>
        </authorList>
    </citation>
    <scope>NUCLEOTIDE SEQUENCE [LARGE SCALE GENOMIC DNA]</scope>
    <source>
        <strain evidence="7">pht-3B</strain>
    </source>
</reference>
<evidence type="ECO:0000256" key="1">
    <source>
        <dbReference type="ARBA" id="ARBA00007274"/>
    </source>
</evidence>
<proteinExistence type="inferred from homology"/>
<dbReference type="RefSeq" id="WP_008593928.1">
    <property type="nucleotide sequence ID" value="NZ_AMRM01000002.1"/>
</dbReference>
<dbReference type="EMBL" id="AMRM01000002">
    <property type="protein sequence ID" value="EKF20671.1"/>
    <property type="molecule type" value="Genomic_DNA"/>
</dbReference>
<dbReference type="STRING" id="391937.NA2_02764"/>
<dbReference type="FunFam" id="2.160.10.10:FF:000037">
    <property type="entry name" value="Streptogramin A acetyltransferase"/>
    <property type="match status" value="1"/>
</dbReference>
<organism evidence="6 7">
    <name type="scientific">Nitratireductor pacificus pht-3B</name>
    <dbReference type="NCBI Taxonomy" id="391937"/>
    <lineage>
        <taxon>Bacteria</taxon>
        <taxon>Pseudomonadati</taxon>
        <taxon>Pseudomonadota</taxon>
        <taxon>Alphaproteobacteria</taxon>
        <taxon>Hyphomicrobiales</taxon>
        <taxon>Phyllobacteriaceae</taxon>
        <taxon>Nitratireductor</taxon>
    </lineage>
</organism>
<keyword evidence="7" id="KW-1185">Reference proteome</keyword>
<dbReference type="PATRIC" id="fig|391937.3.peg.574"/>
<dbReference type="PROSITE" id="PS00101">
    <property type="entry name" value="HEXAPEP_TRANSFERASES"/>
    <property type="match status" value="1"/>
</dbReference>
<dbReference type="OrthoDB" id="9815592at2"/>
<dbReference type="SUPFAM" id="SSF51161">
    <property type="entry name" value="Trimeric LpxA-like enzymes"/>
    <property type="match status" value="1"/>
</dbReference>
<evidence type="ECO:0000256" key="5">
    <source>
        <dbReference type="ARBA" id="ARBA00023315"/>
    </source>
</evidence>
<evidence type="ECO:0000256" key="2">
    <source>
        <dbReference type="ARBA" id="ARBA00022679"/>
    </source>
</evidence>